<evidence type="ECO:0000256" key="6">
    <source>
        <dbReference type="ARBA" id="ARBA00022692"/>
    </source>
</evidence>
<evidence type="ECO:0000313" key="21">
    <source>
        <dbReference type="Proteomes" id="UP000015104"/>
    </source>
</evidence>
<evidence type="ECO:0000256" key="2">
    <source>
        <dbReference type="ARBA" id="ARBA00004167"/>
    </source>
</evidence>
<evidence type="ECO:0000256" key="12">
    <source>
        <dbReference type="ARBA" id="ARBA00022989"/>
    </source>
</evidence>
<feature type="compositionally biased region" description="Polar residues" evidence="16">
    <location>
        <begin position="29"/>
        <end position="52"/>
    </location>
</feature>
<evidence type="ECO:0000256" key="17">
    <source>
        <dbReference type="SAM" id="Phobius"/>
    </source>
</evidence>
<comment type="subcellular location">
    <subcellularLocation>
        <location evidence="2">Membrane</location>
        <topology evidence="2">Single-pass membrane protein</topology>
    </subcellularLocation>
</comment>
<keyword evidence="11" id="KW-0862">Zinc</keyword>
<protein>
    <recommendedName>
        <fullName evidence="4">RBR-type E3 ubiquitin transferase</fullName>
        <ecNumber evidence="4">2.3.2.31</ecNumber>
    </recommendedName>
</protein>
<dbReference type="STRING" id="32264.T1KF79"/>
<dbReference type="HOGENOM" id="CLU_420551_0_0_1"/>
<feature type="compositionally biased region" description="Polar residues" evidence="16">
    <location>
        <begin position="135"/>
        <end position="146"/>
    </location>
</feature>
<dbReference type="GO" id="GO:0061630">
    <property type="term" value="F:ubiquitin protein ligase activity"/>
    <property type="evidence" value="ECO:0007669"/>
    <property type="project" value="UniProtKB-EC"/>
</dbReference>
<comment type="similarity">
    <text evidence="14">Belongs to the RBR family. RNF144 subfamily.</text>
</comment>
<evidence type="ECO:0000256" key="8">
    <source>
        <dbReference type="ARBA" id="ARBA00022737"/>
    </source>
</evidence>
<keyword evidence="13 17" id="KW-0472">Membrane</keyword>
<dbReference type="PROSITE" id="PS00518">
    <property type="entry name" value="ZF_RING_1"/>
    <property type="match status" value="1"/>
</dbReference>
<dbReference type="InterPro" id="IPR031127">
    <property type="entry name" value="E3_UB_ligase_RBR"/>
</dbReference>
<dbReference type="PANTHER" id="PTHR11685">
    <property type="entry name" value="RBR FAMILY RING FINGER AND IBR DOMAIN-CONTAINING"/>
    <property type="match status" value="1"/>
</dbReference>
<dbReference type="InterPro" id="IPR013083">
    <property type="entry name" value="Znf_RING/FYVE/PHD"/>
</dbReference>
<evidence type="ECO:0000256" key="11">
    <source>
        <dbReference type="ARBA" id="ARBA00022833"/>
    </source>
</evidence>
<dbReference type="SMART" id="SM00647">
    <property type="entry name" value="IBR"/>
    <property type="match status" value="2"/>
</dbReference>
<evidence type="ECO:0000256" key="9">
    <source>
        <dbReference type="ARBA" id="ARBA00022771"/>
    </source>
</evidence>
<dbReference type="GO" id="GO:0031090">
    <property type="term" value="C:organelle membrane"/>
    <property type="evidence" value="ECO:0007669"/>
    <property type="project" value="UniProtKB-ARBA"/>
</dbReference>
<evidence type="ECO:0000256" key="14">
    <source>
        <dbReference type="ARBA" id="ARBA00038342"/>
    </source>
</evidence>
<dbReference type="Proteomes" id="UP000015104">
    <property type="component" value="Unassembled WGS sequence"/>
</dbReference>
<dbReference type="Pfam" id="PF01485">
    <property type="entry name" value="IBR"/>
    <property type="match status" value="1"/>
</dbReference>
<dbReference type="AlphaFoldDB" id="T1KF79"/>
<keyword evidence="7" id="KW-0479">Metal-binding</keyword>
<dbReference type="InterPro" id="IPR001841">
    <property type="entry name" value="Znf_RING"/>
</dbReference>
<keyword evidence="6 17" id="KW-0812">Transmembrane</keyword>
<comment type="pathway">
    <text evidence="3">Protein modification; protein ubiquitination.</text>
</comment>
<dbReference type="Gene3D" id="1.20.120.1750">
    <property type="match status" value="1"/>
</dbReference>
<evidence type="ECO:0000256" key="7">
    <source>
        <dbReference type="ARBA" id="ARBA00022723"/>
    </source>
</evidence>
<feature type="region of interest" description="Disordered" evidence="16">
    <location>
        <begin position="28"/>
        <end position="52"/>
    </location>
</feature>
<accession>T1KF79</accession>
<evidence type="ECO:0000256" key="3">
    <source>
        <dbReference type="ARBA" id="ARBA00004906"/>
    </source>
</evidence>
<dbReference type="Gene3D" id="3.30.40.10">
    <property type="entry name" value="Zinc/RING finger domain, C3HC4 (zinc finger)"/>
    <property type="match status" value="1"/>
</dbReference>
<proteinExistence type="inferred from homology"/>
<dbReference type="GO" id="GO:0008270">
    <property type="term" value="F:zinc ion binding"/>
    <property type="evidence" value="ECO:0007669"/>
    <property type="project" value="UniProtKB-KW"/>
</dbReference>
<dbReference type="GO" id="GO:0005737">
    <property type="term" value="C:cytoplasm"/>
    <property type="evidence" value="ECO:0007669"/>
    <property type="project" value="UniProtKB-ARBA"/>
</dbReference>
<keyword evidence="9 15" id="KW-0863">Zinc-finger</keyword>
<dbReference type="EnsemblMetazoa" id="tetur10g02170.1">
    <property type="protein sequence ID" value="tetur10g02170.1"/>
    <property type="gene ID" value="tetur10g02170"/>
</dbReference>
<feature type="transmembrane region" description="Helical" evidence="17">
    <location>
        <begin position="596"/>
        <end position="617"/>
    </location>
</feature>
<reference evidence="20" key="2">
    <citation type="submission" date="2015-06" db="UniProtKB">
        <authorList>
            <consortium name="EnsemblMetazoa"/>
        </authorList>
    </citation>
    <scope>IDENTIFICATION</scope>
</reference>
<sequence>MSDQGEINHCSSATSRLLSELLTSLPIEQPTSTETGNNMVLTSQPPTSSNSPHIPCTPAMASLTTASNVKSKILNNSNDMGPINVKKQPSPSTPSTAIDFFTFKWLFKKRTVPFLKKSSSSIFPEASETGHHLLTSSNSGGMSTPDGNGLGGARSNSRSAGSRLDCQSIPGTAKPSKICNVTPVISRLAEESTLKSNLRMKLSYSFGDIDEFSKWSNTDNAEQQPLNFDSTLNDDHQYFHHSNKSRLVSTKCIPKENKLISSSSYSSASVSHLPVTRRSNFGSYSHRGSFGGTKVRKIDSSLNLSRSSIEKCFLCLNDVKSPSMHTIWSCGCRFCINCLRTYLTINIKENNNVCNLTCPDSNCPELAKLLKQHQPNNLISSSSGRMMNSLIRTMSPNRFTPQEIQLLVSSEIFDLYKKYKLYQEVDEDPNRTWCPKPNCCNICIISKPNSVSLPTSSSFTSSKSTQSTKTNIVEDKASFYCQKCKETYCNLCRKSYHPGTSCWPSGEDDDLALLLNNQDSSSYCVNNIKRCPRCSVWIERDDGCAQMMCRKCKHVFCWFCLQSLEDDFLLRHYDKGPCKNKLGHSRPSVIWHRTQVIAIFAGFGLLLLLASPLFLLASPCILCCNCCCGSSCKYLDDGEPHEEEDGFGVMNL</sequence>
<evidence type="ECO:0000256" key="4">
    <source>
        <dbReference type="ARBA" id="ARBA00012251"/>
    </source>
</evidence>
<dbReference type="PROSITE" id="PS51873">
    <property type="entry name" value="TRIAD"/>
    <property type="match status" value="1"/>
</dbReference>
<dbReference type="OrthoDB" id="10009520at2759"/>
<dbReference type="eggNOG" id="KOG1815">
    <property type="taxonomic scope" value="Eukaryota"/>
</dbReference>
<name>T1KF79_TETUR</name>
<dbReference type="InterPro" id="IPR002867">
    <property type="entry name" value="IBR_dom"/>
</dbReference>
<keyword evidence="10" id="KW-0833">Ubl conjugation pathway</keyword>
<dbReference type="FunFam" id="3.30.40.10:FF:000051">
    <property type="entry name" value="RBR-type E3 ubiquitin transferase"/>
    <property type="match status" value="1"/>
</dbReference>
<evidence type="ECO:0000313" key="20">
    <source>
        <dbReference type="EnsemblMetazoa" id="tetur10g02170.1"/>
    </source>
</evidence>
<dbReference type="InterPro" id="IPR017907">
    <property type="entry name" value="Znf_RING_CS"/>
</dbReference>
<dbReference type="EMBL" id="CAEY01000034">
    <property type="status" value="NOT_ANNOTATED_CDS"/>
    <property type="molecule type" value="Genomic_DNA"/>
</dbReference>
<evidence type="ECO:0000256" key="10">
    <source>
        <dbReference type="ARBA" id="ARBA00022786"/>
    </source>
</evidence>
<dbReference type="KEGG" id="tut:107363664"/>
<dbReference type="SUPFAM" id="SSF57850">
    <property type="entry name" value="RING/U-box"/>
    <property type="match status" value="2"/>
</dbReference>
<dbReference type="CDD" id="cd16632">
    <property type="entry name" value="mRING-HC-C4C4_RBR_RNF144"/>
    <property type="match status" value="1"/>
</dbReference>
<feature type="region of interest" description="Disordered" evidence="16">
    <location>
        <begin position="135"/>
        <end position="164"/>
    </location>
</feature>
<evidence type="ECO:0000259" key="18">
    <source>
        <dbReference type="PROSITE" id="PS50089"/>
    </source>
</evidence>
<evidence type="ECO:0000256" key="5">
    <source>
        <dbReference type="ARBA" id="ARBA00022679"/>
    </source>
</evidence>
<keyword evidence="12 17" id="KW-1133">Transmembrane helix</keyword>
<evidence type="ECO:0000259" key="19">
    <source>
        <dbReference type="PROSITE" id="PS51873"/>
    </source>
</evidence>
<organism evidence="20 21">
    <name type="scientific">Tetranychus urticae</name>
    <name type="common">Two-spotted spider mite</name>
    <dbReference type="NCBI Taxonomy" id="32264"/>
    <lineage>
        <taxon>Eukaryota</taxon>
        <taxon>Metazoa</taxon>
        <taxon>Ecdysozoa</taxon>
        <taxon>Arthropoda</taxon>
        <taxon>Chelicerata</taxon>
        <taxon>Arachnida</taxon>
        <taxon>Acari</taxon>
        <taxon>Acariformes</taxon>
        <taxon>Trombidiformes</taxon>
        <taxon>Prostigmata</taxon>
        <taxon>Eleutherengona</taxon>
        <taxon>Raphignathae</taxon>
        <taxon>Tetranychoidea</taxon>
        <taxon>Tetranychidae</taxon>
        <taxon>Tetranychus</taxon>
    </lineage>
</organism>
<dbReference type="Pfam" id="PF22191">
    <property type="entry name" value="IBR_1"/>
    <property type="match status" value="1"/>
</dbReference>
<evidence type="ECO:0000256" key="1">
    <source>
        <dbReference type="ARBA" id="ARBA00001798"/>
    </source>
</evidence>
<dbReference type="OMA" id="NICIISK"/>
<dbReference type="EC" id="2.3.2.31" evidence="4"/>
<dbReference type="InterPro" id="IPR044066">
    <property type="entry name" value="TRIAD_supradom"/>
</dbReference>
<feature type="domain" description="RING-type" evidence="18">
    <location>
        <begin position="312"/>
        <end position="359"/>
    </location>
</feature>
<evidence type="ECO:0000256" key="13">
    <source>
        <dbReference type="ARBA" id="ARBA00023136"/>
    </source>
</evidence>
<gene>
    <name evidence="20" type="primary">107363664</name>
</gene>
<evidence type="ECO:0000256" key="15">
    <source>
        <dbReference type="PROSITE-ProRule" id="PRU00175"/>
    </source>
</evidence>
<keyword evidence="21" id="KW-1185">Reference proteome</keyword>
<evidence type="ECO:0000256" key="16">
    <source>
        <dbReference type="SAM" id="MobiDB-lite"/>
    </source>
</evidence>
<keyword evidence="8" id="KW-0677">Repeat</keyword>
<feature type="domain" description="RING-type" evidence="19">
    <location>
        <begin position="308"/>
        <end position="582"/>
    </location>
</feature>
<keyword evidence="5" id="KW-0808">Transferase</keyword>
<feature type="compositionally biased region" description="Low complexity" evidence="16">
    <location>
        <begin position="153"/>
        <end position="164"/>
    </location>
</feature>
<dbReference type="GO" id="GO:0016567">
    <property type="term" value="P:protein ubiquitination"/>
    <property type="evidence" value="ECO:0007669"/>
    <property type="project" value="InterPro"/>
</dbReference>
<reference evidence="21" key="1">
    <citation type="submission" date="2011-08" db="EMBL/GenBank/DDBJ databases">
        <authorList>
            <person name="Rombauts S."/>
        </authorList>
    </citation>
    <scope>NUCLEOTIDE SEQUENCE</scope>
    <source>
        <strain evidence="21">London</strain>
    </source>
</reference>
<dbReference type="CDD" id="cd20352">
    <property type="entry name" value="Rcat_RBR_RNF144"/>
    <property type="match status" value="1"/>
</dbReference>
<dbReference type="PROSITE" id="PS50089">
    <property type="entry name" value="ZF_RING_2"/>
    <property type="match status" value="1"/>
</dbReference>
<comment type="catalytic activity">
    <reaction evidence="1">
        <text>[E2 ubiquitin-conjugating enzyme]-S-ubiquitinyl-L-cysteine + [acceptor protein]-L-lysine = [E2 ubiquitin-conjugating enzyme]-L-cysteine + [acceptor protein]-N(6)-ubiquitinyl-L-lysine.</text>
        <dbReference type="EC" id="2.3.2.31"/>
    </reaction>
</comment>